<sequence length="303" mass="33389">MDHLNILQTALTQVSKDISMTKYPEIVFPQFVYVDSSADRLMDFRQHLTGDVTGDLDDGIIDINTTVFDQVDIKFGSRTTPLFPWLKTVSWTLHQLEKAAKFGVAIDTSKIKSLNLNAQQTLQKVAFIGHARKDGVKGLLNSPDVTIQEAKIKKAINTMTYDEATATFKDMFLAVFDQTNLIAAPDTIAISYDDYAYLAFLEKDHKEKTALQWLQEHLSGAAGKAVSIKPLPGGFAKLATAGSSKKRAIAYINDAEHVVFDVPQSPTILTAEKVGLVSFQSGLQMAFGGVTFKEPQSAIYVDY</sequence>
<evidence type="ECO:0000313" key="2">
    <source>
        <dbReference type="Proteomes" id="UP000018766"/>
    </source>
</evidence>
<dbReference type="Pfam" id="PF09950">
    <property type="entry name" value="Major_capside"/>
    <property type="match status" value="1"/>
</dbReference>
<name>V8G997_9BURK</name>
<evidence type="ECO:0000313" key="1">
    <source>
        <dbReference type="EMBL" id="ETD72965.1"/>
    </source>
</evidence>
<dbReference type="RefSeq" id="WP_023949014.1">
    <property type="nucleotide sequence ID" value="NZ_AYSV01000007.1"/>
</dbReference>
<keyword evidence="2" id="KW-1185">Reference proteome</keyword>
<evidence type="ECO:0008006" key="3">
    <source>
        <dbReference type="Google" id="ProtNLM"/>
    </source>
</evidence>
<proteinExistence type="predicted"/>
<organism evidence="1 2">
    <name type="scientific">Pelistega indica</name>
    <dbReference type="NCBI Taxonomy" id="1414851"/>
    <lineage>
        <taxon>Bacteria</taxon>
        <taxon>Pseudomonadati</taxon>
        <taxon>Pseudomonadota</taxon>
        <taxon>Betaproteobacteria</taxon>
        <taxon>Burkholderiales</taxon>
        <taxon>Alcaligenaceae</taxon>
        <taxon>Pelistega</taxon>
    </lineage>
</organism>
<dbReference type="PIRSF" id="PIRSF029202">
    <property type="entry name" value="UCP029202"/>
    <property type="match status" value="1"/>
</dbReference>
<protein>
    <recommendedName>
        <fullName evidence="3">DUF2184 domain-containing protein</fullName>
    </recommendedName>
</protein>
<dbReference type="EMBL" id="AYSV01000007">
    <property type="protein sequence ID" value="ETD72965.1"/>
    <property type="molecule type" value="Genomic_DNA"/>
</dbReference>
<dbReference type="AlphaFoldDB" id="V8G997"/>
<accession>V8G997</accession>
<dbReference type="OrthoDB" id="5687393at2"/>
<comment type="caution">
    <text evidence="1">The sequence shown here is derived from an EMBL/GenBank/DDBJ whole genome shotgun (WGS) entry which is preliminary data.</text>
</comment>
<dbReference type="Proteomes" id="UP000018766">
    <property type="component" value="Unassembled WGS sequence"/>
</dbReference>
<gene>
    <name evidence="1" type="ORF">V757_01075</name>
</gene>
<reference evidence="1 2" key="1">
    <citation type="submission" date="2013-11" db="EMBL/GenBank/DDBJ databases">
        <title>Genomic analysis of Pelistega sp. HM-7.</title>
        <authorList>
            <person name="Kumbhare S.V."/>
            <person name="Shetty S.A."/>
            <person name="Sharma O."/>
            <person name="Dhotre D.P."/>
        </authorList>
    </citation>
    <scope>NUCLEOTIDE SEQUENCE [LARGE SCALE GENOMIC DNA]</scope>
    <source>
        <strain evidence="1 2">HM-7</strain>
    </source>
</reference>
<dbReference type="InterPro" id="IPR020049">
    <property type="entry name" value="Major_capsid-like"/>
</dbReference>